<evidence type="ECO:0000256" key="1">
    <source>
        <dbReference type="SAM" id="SignalP"/>
    </source>
</evidence>
<dbReference type="RefSeq" id="WP_332083072.1">
    <property type="nucleotide sequence ID" value="NZ_JAZHYN010000075.1"/>
</dbReference>
<accession>A0ABU7XLL7</accession>
<dbReference type="Pfam" id="PF08239">
    <property type="entry name" value="SH3_3"/>
    <property type="match status" value="1"/>
</dbReference>
<name>A0ABU7XLL7_9HYPH</name>
<proteinExistence type="predicted"/>
<feature type="signal peptide" evidence="1">
    <location>
        <begin position="1"/>
        <end position="23"/>
    </location>
</feature>
<dbReference type="Gene3D" id="2.30.30.40">
    <property type="entry name" value="SH3 Domains"/>
    <property type="match status" value="1"/>
</dbReference>
<evidence type="ECO:0000259" key="2">
    <source>
        <dbReference type="Pfam" id="PF08239"/>
    </source>
</evidence>
<evidence type="ECO:0000313" key="3">
    <source>
        <dbReference type="EMBL" id="MEF3368035.1"/>
    </source>
</evidence>
<dbReference type="InterPro" id="IPR003646">
    <property type="entry name" value="SH3-like_bac-type"/>
</dbReference>
<reference evidence="3 4" key="1">
    <citation type="submission" date="2024-02" db="EMBL/GenBank/DDBJ databases">
        <authorList>
            <person name="Grouzdev D."/>
        </authorList>
    </citation>
    <scope>NUCLEOTIDE SEQUENCE [LARGE SCALE GENOMIC DNA]</scope>
    <source>
        <strain evidence="3 4">9N</strain>
    </source>
</reference>
<keyword evidence="1" id="KW-0732">Signal</keyword>
<sequence length="118" mass="12289">MRSRFAMLIGAAALVLSAGSAAAYEAYTPTPAPLRVSPSVKSALITTILPNTPFNVMGCRRWCQVQYGGGVGYVDASYVVPGDPDDLGPGPQGLLAEPLETYGTVLGADRYGYATPGY</sequence>
<dbReference type="EMBL" id="JAZHYN010000075">
    <property type="protein sequence ID" value="MEF3368035.1"/>
    <property type="molecule type" value="Genomic_DNA"/>
</dbReference>
<keyword evidence="4" id="KW-1185">Reference proteome</keyword>
<dbReference type="Proteomes" id="UP001350748">
    <property type="component" value="Unassembled WGS sequence"/>
</dbReference>
<feature type="domain" description="SH3b" evidence="2">
    <location>
        <begin position="33"/>
        <end position="79"/>
    </location>
</feature>
<evidence type="ECO:0000313" key="4">
    <source>
        <dbReference type="Proteomes" id="UP001350748"/>
    </source>
</evidence>
<feature type="chain" id="PRO_5045845081" evidence="1">
    <location>
        <begin position="24"/>
        <end position="118"/>
    </location>
</feature>
<comment type="caution">
    <text evidence="3">The sequence shown here is derived from an EMBL/GenBank/DDBJ whole genome shotgun (WGS) entry which is preliminary data.</text>
</comment>
<gene>
    <name evidence="3" type="ORF">V3H18_15985</name>
</gene>
<protein>
    <submittedName>
        <fullName evidence="3">SH3 domain-containing protein</fullName>
    </submittedName>
</protein>
<organism evidence="3 4">
    <name type="scientific">Methylocystis borbori</name>
    <dbReference type="NCBI Taxonomy" id="3118750"/>
    <lineage>
        <taxon>Bacteria</taxon>
        <taxon>Pseudomonadati</taxon>
        <taxon>Pseudomonadota</taxon>
        <taxon>Alphaproteobacteria</taxon>
        <taxon>Hyphomicrobiales</taxon>
        <taxon>Methylocystaceae</taxon>
        <taxon>Methylocystis</taxon>
    </lineage>
</organism>